<dbReference type="AlphaFoldDB" id="F3YV92"/>
<gene>
    <name evidence="2" type="ORF">Desaf_0045</name>
</gene>
<name>F3YV92_DESAF</name>
<dbReference type="STRING" id="690850.Desaf_0045"/>
<accession>F3YV92</accession>
<feature type="region of interest" description="Disordered" evidence="1">
    <location>
        <begin position="224"/>
        <end position="263"/>
    </location>
</feature>
<evidence type="ECO:0000313" key="2">
    <source>
        <dbReference type="EMBL" id="EGJ48410.1"/>
    </source>
</evidence>
<dbReference type="KEGG" id="daf:Desaf_0045"/>
<dbReference type="RefSeq" id="WP_014258288.1">
    <property type="nucleotide sequence ID" value="NC_016629.1"/>
</dbReference>
<protein>
    <submittedName>
        <fullName evidence="2">Uncharacterized protein</fullName>
    </submittedName>
</protein>
<evidence type="ECO:0000256" key="1">
    <source>
        <dbReference type="SAM" id="MobiDB-lite"/>
    </source>
</evidence>
<organism evidence="2 3">
    <name type="scientific">Desulfocurvibacter africanus subsp. africanus str. Walvis Bay</name>
    <dbReference type="NCBI Taxonomy" id="690850"/>
    <lineage>
        <taxon>Bacteria</taxon>
        <taxon>Pseudomonadati</taxon>
        <taxon>Thermodesulfobacteriota</taxon>
        <taxon>Desulfovibrionia</taxon>
        <taxon>Desulfovibrionales</taxon>
        <taxon>Desulfovibrionaceae</taxon>
        <taxon>Desulfocurvibacter</taxon>
    </lineage>
</organism>
<sequence length="263" mass="28155" precursor="true">MPPSRKPLPKLSQTGRSFIILLAALAVLLAPACAPRNASSSMAEDTLVVSPTPPLVLRVNKEFVYVGEVSLGPETTGEPLGLSLEEQVFFDVDQRGRVTRALTIGTMLPPEGASFNELIWVPADQLVYGGEVFGGLDFRGRTVAVPVDENFYLRQQAGLSGYSFPDLLLVRELGLLVDDTGVFLISYAEAVDGALEDWESVNALNDERTNQVLTISKRLQGSIQAVEPSEGLPGETPAEESGGQETPAGPACYPSHDPTFSPI</sequence>
<keyword evidence="3" id="KW-1185">Reference proteome</keyword>
<reference evidence="2 3" key="1">
    <citation type="journal article" date="2011" name="J. Bacteriol.">
        <title>Genome sequence of the mercury-methylating and pleomorphic Desulfovibrio africanus Strain Walvis Bay.</title>
        <authorList>
            <person name="Brown S.D."/>
            <person name="Wall J.D."/>
            <person name="Kucken A.M."/>
            <person name="Gilmour C.C."/>
            <person name="Podar M."/>
            <person name="Brandt C.C."/>
            <person name="Teshima H."/>
            <person name="Detter J.C."/>
            <person name="Han C.S."/>
            <person name="Land M.L."/>
            <person name="Lucas S."/>
            <person name="Han J."/>
            <person name="Pennacchio L."/>
            <person name="Nolan M."/>
            <person name="Pitluck S."/>
            <person name="Woyke T."/>
            <person name="Goodwin L."/>
            <person name="Palumbo A.V."/>
            <person name="Elias D.A."/>
        </authorList>
    </citation>
    <scope>NUCLEOTIDE SEQUENCE [LARGE SCALE GENOMIC DNA]</scope>
    <source>
        <strain evidence="2 3">Walvis Bay</strain>
    </source>
</reference>
<dbReference type="EMBL" id="CP003221">
    <property type="protein sequence ID" value="EGJ48410.1"/>
    <property type="molecule type" value="Genomic_DNA"/>
</dbReference>
<dbReference type="HOGENOM" id="CLU_1056572_0_0_7"/>
<proteinExistence type="predicted"/>
<dbReference type="Proteomes" id="UP000007844">
    <property type="component" value="Chromosome"/>
</dbReference>
<evidence type="ECO:0000313" key="3">
    <source>
        <dbReference type="Proteomes" id="UP000007844"/>
    </source>
</evidence>